<keyword evidence="5 8" id="KW-1133">Transmembrane helix</keyword>
<feature type="domain" description="CNNM transmembrane" evidence="11">
    <location>
        <begin position="1"/>
        <end position="202"/>
    </location>
</feature>
<dbReference type="Gene3D" id="3.10.580.10">
    <property type="entry name" value="CBS-domain"/>
    <property type="match status" value="1"/>
</dbReference>
<dbReference type="Pfam" id="PF00571">
    <property type="entry name" value="CBS"/>
    <property type="match status" value="2"/>
</dbReference>
<evidence type="ECO:0000256" key="8">
    <source>
        <dbReference type="PROSITE-ProRule" id="PRU01193"/>
    </source>
</evidence>
<keyword evidence="3 8" id="KW-0812">Transmembrane</keyword>
<protein>
    <submittedName>
        <fullName evidence="12">Hemolysin family protein</fullName>
    </submittedName>
</protein>
<dbReference type="EMBL" id="DYUK01000126">
    <property type="protein sequence ID" value="HJG79923.1"/>
    <property type="molecule type" value="Genomic_DNA"/>
</dbReference>
<dbReference type="Proteomes" id="UP000784435">
    <property type="component" value="Unassembled WGS sequence"/>
</dbReference>
<feature type="domain" description="CBS" evidence="10">
    <location>
        <begin position="285"/>
        <end position="342"/>
    </location>
</feature>
<proteinExistence type="predicted"/>
<comment type="caution">
    <text evidence="12">The sequence shown here is derived from an EMBL/GenBank/DDBJ whole genome shotgun (WGS) entry which is preliminary data.</text>
</comment>
<feature type="transmembrane region" description="Helical" evidence="9">
    <location>
        <begin position="90"/>
        <end position="115"/>
    </location>
</feature>
<dbReference type="PROSITE" id="PS51846">
    <property type="entry name" value="CNNM"/>
    <property type="match status" value="1"/>
</dbReference>
<evidence type="ECO:0000256" key="7">
    <source>
        <dbReference type="PROSITE-ProRule" id="PRU00703"/>
    </source>
</evidence>
<evidence type="ECO:0000259" key="11">
    <source>
        <dbReference type="PROSITE" id="PS51846"/>
    </source>
</evidence>
<keyword evidence="2" id="KW-1003">Cell membrane</keyword>
<evidence type="ECO:0000313" key="13">
    <source>
        <dbReference type="Proteomes" id="UP000784435"/>
    </source>
</evidence>
<dbReference type="InterPro" id="IPR046342">
    <property type="entry name" value="CBS_dom_sf"/>
</dbReference>
<reference evidence="12" key="1">
    <citation type="journal article" date="2021" name="PeerJ">
        <title>Extensive microbial diversity within the chicken gut microbiome revealed by metagenomics and culture.</title>
        <authorList>
            <person name="Gilroy R."/>
            <person name="Ravi A."/>
            <person name="Getino M."/>
            <person name="Pursley I."/>
            <person name="Horton D.L."/>
            <person name="Alikhan N.F."/>
            <person name="Baker D."/>
            <person name="Gharbi K."/>
            <person name="Hall N."/>
            <person name="Watson M."/>
            <person name="Adriaenssens E.M."/>
            <person name="Foster-Nyarko E."/>
            <person name="Jarju S."/>
            <person name="Secka A."/>
            <person name="Antonio M."/>
            <person name="Oren A."/>
            <person name="Chaudhuri R.R."/>
            <person name="La Ragione R."/>
            <person name="Hildebrand F."/>
            <person name="Pallen M.J."/>
        </authorList>
    </citation>
    <scope>NUCLEOTIDE SEQUENCE</scope>
    <source>
        <strain evidence="12">ChiGjej5B5-7349</strain>
    </source>
</reference>
<evidence type="ECO:0000256" key="9">
    <source>
        <dbReference type="SAM" id="Phobius"/>
    </source>
</evidence>
<feature type="transmembrane region" description="Helical" evidence="9">
    <location>
        <begin position="135"/>
        <end position="154"/>
    </location>
</feature>
<organism evidence="12 13">
    <name type="scientific">Brevibacterium senegalense</name>
    <dbReference type="NCBI Taxonomy" id="1033736"/>
    <lineage>
        <taxon>Bacteria</taxon>
        <taxon>Bacillati</taxon>
        <taxon>Actinomycetota</taxon>
        <taxon>Actinomycetes</taxon>
        <taxon>Micrococcales</taxon>
        <taxon>Brevibacteriaceae</taxon>
        <taxon>Brevibacterium</taxon>
    </lineage>
</organism>
<keyword evidence="6 8" id="KW-0472">Membrane</keyword>
<evidence type="ECO:0000256" key="1">
    <source>
        <dbReference type="ARBA" id="ARBA00004651"/>
    </source>
</evidence>
<dbReference type="CDD" id="cd04590">
    <property type="entry name" value="CBS_pair_CorC_HlyC_assoc"/>
    <property type="match status" value="1"/>
</dbReference>
<evidence type="ECO:0000256" key="2">
    <source>
        <dbReference type="ARBA" id="ARBA00022475"/>
    </source>
</evidence>
<dbReference type="PANTHER" id="PTHR43099">
    <property type="entry name" value="UPF0053 PROTEIN YRKA"/>
    <property type="match status" value="1"/>
</dbReference>
<accession>A0A921MD93</accession>
<keyword evidence="7" id="KW-0129">CBS domain</keyword>
<dbReference type="InterPro" id="IPR051676">
    <property type="entry name" value="UPF0053_domain"/>
</dbReference>
<name>A0A921MD93_9MICO</name>
<reference evidence="12" key="2">
    <citation type="submission" date="2021-09" db="EMBL/GenBank/DDBJ databases">
        <authorList>
            <person name="Gilroy R."/>
        </authorList>
    </citation>
    <scope>NUCLEOTIDE SEQUENCE</scope>
    <source>
        <strain evidence="12">ChiGjej5B5-7349</strain>
    </source>
</reference>
<evidence type="ECO:0000313" key="12">
    <source>
        <dbReference type="EMBL" id="HJG79923.1"/>
    </source>
</evidence>
<dbReference type="AlphaFoldDB" id="A0A921MD93"/>
<dbReference type="Pfam" id="PF01595">
    <property type="entry name" value="CNNM"/>
    <property type="match status" value="1"/>
</dbReference>
<evidence type="ECO:0000259" key="10">
    <source>
        <dbReference type="PROSITE" id="PS51371"/>
    </source>
</evidence>
<dbReference type="SUPFAM" id="SSF54631">
    <property type="entry name" value="CBS-domain pair"/>
    <property type="match status" value="1"/>
</dbReference>
<evidence type="ECO:0000256" key="6">
    <source>
        <dbReference type="ARBA" id="ARBA00023136"/>
    </source>
</evidence>
<dbReference type="InterPro" id="IPR044751">
    <property type="entry name" value="Ion_transp-like_CBS"/>
</dbReference>
<evidence type="ECO:0000256" key="3">
    <source>
        <dbReference type="ARBA" id="ARBA00022692"/>
    </source>
</evidence>
<evidence type="ECO:0000256" key="5">
    <source>
        <dbReference type="ARBA" id="ARBA00022989"/>
    </source>
</evidence>
<dbReference type="PANTHER" id="PTHR43099:SF5">
    <property type="entry name" value="HLYC_CORC FAMILY TRANSPORTER"/>
    <property type="match status" value="1"/>
</dbReference>
<dbReference type="PROSITE" id="PS51371">
    <property type="entry name" value="CBS"/>
    <property type="match status" value="2"/>
</dbReference>
<gene>
    <name evidence="12" type="ORF">K8V08_05890</name>
</gene>
<keyword evidence="4" id="KW-0677">Repeat</keyword>
<dbReference type="GO" id="GO:0005886">
    <property type="term" value="C:plasma membrane"/>
    <property type="evidence" value="ECO:0007669"/>
    <property type="project" value="UniProtKB-SubCell"/>
</dbReference>
<feature type="transmembrane region" description="Helical" evidence="9">
    <location>
        <begin position="56"/>
        <end position="78"/>
    </location>
</feature>
<dbReference type="InterPro" id="IPR002550">
    <property type="entry name" value="CNNM"/>
</dbReference>
<comment type="subcellular location">
    <subcellularLocation>
        <location evidence="1">Cell membrane</location>
        <topology evidence="1">Multi-pass membrane protein</topology>
    </subcellularLocation>
</comment>
<feature type="domain" description="CBS" evidence="10">
    <location>
        <begin position="220"/>
        <end position="281"/>
    </location>
</feature>
<dbReference type="InterPro" id="IPR000644">
    <property type="entry name" value="CBS_dom"/>
</dbReference>
<sequence>MSDWMGLVWLVLLLAGNAFFVAAEFAVVSAKRSQIEPFADEGRRNAKTTLYAMEHVSLMLAVCQLGITVCSLLIGNVAEPAIHHLLVGPLAMLGIPASLSGVISFILALSIVTYLHVVVGEMIPKNIAIAVSQQAAMLLAPPLVFLGHILRFIINPMNSFANWSLRHLGVEPRDEVNASYTVEEVQSIVAESQREGLLDDDSGLLKGALEFSDKSVADVMVPRDELVTIERTATPEEVEALIGRTGFSRFIVTDGDGSPDTYLHIKDLLYADDEESHRAPVQERRFRSMTAVMAQAEIEDALQEMQGAGSHVARVLDGEGRAVGVIFLEDVLEELVGEVDDAMQRNARHSQS</sequence>
<evidence type="ECO:0000256" key="4">
    <source>
        <dbReference type="ARBA" id="ARBA00022737"/>
    </source>
</evidence>